<dbReference type="PANTHER" id="PTHR36695:SF12">
    <property type="entry name" value="AGAP008648-PA"/>
    <property type="match status" value="1"/>
</dbReference>
<proteinExistence type="predicted"/>
<feature type="signal peptide" evidence="1">
    <location>
        <begin position="1"/>
        <end position="17"/>
    </location>
</feature>
<keyword evidence="1" id="KW-0732">Signal</keyword>
<evidence type="ECO:0000256" key="1">
    <source>
        <dbReference type="SAM" id="SignalP"/>
    </source>
</evidence>
<name>A0A6J8BWY6_MYTCO</name>
<dbReference type="Pfam" id="PF12248">
    <property type="entry name" value="Methyltransf_FA"/>
    <property type="match status" value="2"/>
</dbReference>
<accession>A0A6J8BWY6</accession>
<keyword evidence="4" id="KW-1185">Reference proteome</keyword>
<evidence type="ECO:0000313" key="4">
    <source>
        <dbReference type="Proteomes" id="UP000507470"/>
    </source>
</evidence>
<evidence type="ECO:0000313" key="3">
    <source>
        <dbReference type="EMBL" id="CAC5387239.1"/>
    </source>
</evidence>
<dbReference type="EMBL" id="CACVKT020003994">
    <property type="protein sequence ID" value="CAC5387239.1"/>
    <property type="molecule type" value="Genomic_DNA"/>
</dbReference>
<feature type="chain" id="PRO_5026775980" description="Farnesoic acid O-methyl transferase domain-containing protein" evidence="1">
    <location>
        <begin position="18"/>
        <end position="310"/>
    </location>
</feature>
<organism evidence="3 4">
    <name type="scientific">Mytilus coruscus</name>
    <name type="common">Sea mussel</name>
    <dbReference type="NCBI Taxonomy" id="42192"/>
    <lineage>
        <taxon>Eukaryota</taxon>
        <taxon>Metazoa</taxon>
        <taxon>Spiralia</taxon>
        <taxon>Lophotrochozoa</taxon>
        <taxon>Mollusca</taxon>
        <taxon>Bivalvia</taxon>
        <taxon>Autobranchia</taxon>
        <taxon>Pteriomorphia</taxon>
        <taxon>Mytilida</taxon>
        <taxon>Mytiloidea</taxon>
        <taxon>Mytilidae</taxon>
        <taxon>Mytilinae</taxon>
        <taxon>Mytilus</taxon>
    </lineage>
</organism>
<dbReference type="AlphaFoldDB" id="A0A6J8BWY6"/>
<gene>
    <name evidence="3" type="ORF">MCOR_22598</name>
</gene>
<dbReference type="OrthoDB" id="6058372at2759"/>
<evidence type="ECO:0000259" key="2">
    <source>
        <dbReference type="Pfam" id="PF12248"/>
    </source>
</evidence>
<feature type="domain" description="Farnesoic acid O-methyl transferase" evidence="2">
    <location>
        <begin position="45"/>
        <end position="132"/>
    </location>
</feature>
<dbReference type="InterPro" id="IPR022041">
    <property type="entry name" value="Methyltransf_FA"/>
</dbReference>
<reference evidence="3 4" key="1">
    <citation type="submission" date="2020-06" db="EMBL/GenBank/DDBJ databases">
        <authorList>
            <person name="Li R."/>
            <person name="Bekaert M."/>
        </authorList>
    </citation>
    <scope>NUCLEOTIDE SEQUENCE [LARGE SCALE GENOMIC DNA]</scope>
    <source>
        <strain evidence="4">wild</strain>
    </source>
</reference>
<dbReference type="Proteomes" id="UP000507470">
    <property type="component" value="Unassembled WGS sequence"/>
</dbReference>
<protein>
    <recommendedName>
        <fullName evidence="2">Farnesoic acid O-methyl transferase domain-containing protein</fullName>
    </recommendedName>
</protein>
<dbReference type="PANTHER" id="PTHR36695">
    <property type="entry name" value="AGAP008648-PA"/>
    <property type="match status" value="1"/>
</dbReference>
<feature type="domain" description="Farnesoic acid O-methyl transferase" evidence="2">
    <location>
        <begin position="151"/>
        <end position="255"/>
    </location>
</feature>
<sequence>MVRVLLIMKCLLSVGTATQLSLTTTANGNTSILLADTGVFRSEYKSFLFSVKGCRDARLKLLSHETEVRQHYEVLIGGWSNTKSTLHMKIKDVHTIMDECNSSEMDCDVYKQFWISWDQVGRATQLSVTTTANGNTSILLADTGVFRSEYKSFLFSVKGCRDARLKLLSHETEVRQHYEVLIGGWGNTKSTLHMKIKDVHTIMDECNSSEMDCDVYKQFWISWDQGLIKVGRGNAIGDDVFLLYKDRCSFSIKNIQISNGEIGNPGLAQVDWIMYSTPFINDTVPIGNGYRVNVFKKMVCSTISTNAFKY</sequence>